<dbReference type="Pfam" id="PF06195">
    <property type="entry name" value="DUF996"/>
    <property type="match status" value="1"/>
</dbReference>
<dbReference type="EMBL" id="QPIZ01000019">
    <property type="protein sequence ID" value="RCW31102.1"/>
    <property type="molecule type" value="Genomic_DNA"/>
</dbReference>
<keyword evidence="3" id="KW-1185">Reference proteome</keyword>
<sequence length="191" mass="20385">MKKQAITLGRIGILLPIAGFIPILGSVAGLASFILLLMSYHQFSKVFENPPIFKKTLIGYLVPIIATIIGTIVILIGAGSALVTLSSDGFDPENMQQLITVLFESGVTIFGLLLLLVGTIIGAYYMFQGLKALAASSGVKTFRTAGLLYFIGAIGLLLFGLGAFVMFVAWIIHVVAYFSIQAEEPIVEQAV</sequence>
<dbReference type="RefSeq" id="WP_106152370.1">
    <property type="nucleotide sequence ID" value="NZ_PVTS01000004.1"/>
</dbReference>
<feature type="transmembrane region" description="Helical" evidence="1">
    <location>
        <begin position="147"/>
        <end position="172"/>
    </location>
</feature>
<accession>A0A2T0XPY7</accession>
<evidence type="ECO:0000313" key="3">
    <source>
        <dbReference type="Proteomes" id="UP000252733"/>
    </source>
</evidence>
<name>A0A2T0XPY7_9BACT</name>
<evidence type="ECO:0000313" key="2">
    <source>
        <dbReference type="EMBL" id="RCW31102.1"/>
    </source>
</evidence>
<dbReference type="InterPro" id="IPR010397">
    <property type="entry name" value="DUF996"/>
</dbReference>
<keyword evidence="1" id="KW-0472">Membrane</keyword>
<feature type="transmembrane region" description="Helical" evidence="1">
    <location>
        <begin position="57"/>
        <end position="85"/>
    </location>
</feature>
<proteinExistence type="predicted"/>
<feature type="transmembrane region" description="Helical" evidence="1">
    <location>
        <begin position="12"/>
        <end position="37"/>
    </location>
</feature>
<organism evidence="2 3">
    <name type="scientific">Marinilabilia salmonicolor</name>
    <dbReference type="NCBI Taxonomy" id="989"/>
    <lineage>
        <taxon>Bacteria</taxon>
        <taxon>Pseudomonadati</taxon>
        <taxon>Bacteroidota</taxon>
        <taxon>Bacteroidia</taxon>
        <taxon>Marinilabiliales</taxon>
        <taxon>Marinilabiliaceae</taxon>
        <taxon>Marinilabilia</taxon>
    </lineage>
</organism>
<evidence type="ECO:0000256" key="1">
    <source>
        <dbReference type="SAM" id="Phobius"/>
    </source>
</evidence>
<dbReference type="AlphaFoldDB" id="A0A2T0XPY7"/>
<gene>
    <name evidence="2" type="ORF">DFO77_11970</name>
</gene>
<protein>
    <submittedName>
        <fullName evidence="2">Putative membrane protein</fullName>
    </submittedName>
</protein>
<feature type="transmembrane region" description="Helical" evidence="1">
    <location>
        <begin position="106"/>
        <end position="127"/>
    </location>
</feature>
<reference evidence="2 3" key="1">
    <citation type="submission" date="2018-07" db="EMBL/GenBank/DDBJ databases">
        <title>Freshwater and sediment microbial communities from various areas in North America, analyzing microbe dynamics in response to fracking.</title>
        <authorList>
            <person name="Lamendella R."/>
        </authorList>
    </citation>
    <scope>NUCLEOTIDE SEQUENCE [LARGE SCALE GENOMIC DNA]</scope>
    <source>
        <strain evidence="2 3">160A</strain>
    </source>
</reference>
<dbReference type="OrthoDB" id="1122736at2"/>
<keyword evidence="1" id="KW-1133">Transmembrane helix</keyword>
<comment type="caution">
    <text evidence="2">The sequence shown here is derived from an EMBL/GenBank/DDBJ whole genome shotgun (WGS) entry which is preliminary data.</text>
</comment>
<keyword evidence="1" id="KW-0812">Transmembrane</keyword>
<dbReference type="Proteomes" id="UP000252733">
    <property type="component" value="Unassembled WGS sequence"/>
</dbReference>